<dbReference type="GO" id="GO:0003677">
    <property type="term" value="F:DNA binding"/>
    <property type="evidence" value="ECO:0007669"/>
    <property type="project" value="InterPro"/>
</dbReference>
<proteinExistence type="inferred from homology"/>
<keyword evidence="3 7" id="KW-0378">Hydrolase</keyword>
<dbReference type="InterPro" id="IPR006197">
    <property type="entry name" value="Peptidase_S24_LexA"/>
</dbReference>
<evidence type="ECO:0000256" key="6">
    <source>
        <dbReference type="ARBA" id="ARBA00023236"/>
    </source>
</evidence>
<dbReference type="AlphaFoldDB" id="A0A3D9DRT3"/>
<organism evidence="9 10">
    <name type="scientific">Kushneria indalinina DSM 14324</name>
    <dbReference type="NCBI Taxonomy" id="1122140"/>
    <lineage>
        <taxon>Bacteria</taxon>
        <taxon>Pseudomonadati</taxon>
        <taxon>Pseudomonadota</taxon>
        <taxon>Gammaproteobacteria</taxon>
        <taxon>Oceanospirillales</taxon>
        <taxon>Halomonadaceae</taxon>
        <taxon>Kushneria</taxon>
    </lineage>
</organism>
<dbReference type="CDD" id="cd06529">
    <property type="entry name" value="S24_LexA-like"/>
    <property type="match status" value="1"/>
</dbReference>
<accession>A0A3D9DRT3</accession>
<dbReference type="SUPFAM" id="SSF51306">
    <property type="entry name" value="LexA/Signal peptidase"/>
    <property type="match status" value="1"/>
</dbReference>
<evidence type="ECO:0000313" key="9">
    <source>
        <dbReference type="EMBL" id="REC93396.1"/>
    </source>
</evidence>
<keyword evidence="5" id="KW-0234">DNA repair</keyword>
<dbReference type="PANTHER" id="PTHR33516:SF2">
    <property type="entry name" value="LEXA REPRESSOR-RELATED"/>
    <property type="match status" value="1"/>
</dbReference>
<evidence type="ECO:0000256" key="4">
    <source>
        <dbReference type="ARBA" id="ARBA00022813"/>
    </source>
</evidence>
<dbReference type="PANTHER" id="PTHR33516">
    <property type="entry name" value="LEXA REPRESSOR"/>
    <property type="match status" value="1"/>
</dbReference>
<dbReference type="InterPro" id="IPR036286">
    <property type="entry name" value="LexA/Signal_pep-like_sf"/>
</dbReference>
<keyword evidence="6" id="KW-0742">SOS response</keyword>
<keyword evidence="4 7" id="KW-0068">Autocatalytic cleavage</keyword>
<dbReference type="InterPro" id="IPR050077">
    <property type="entry name" value="LexA_repressor"/>
</dbReference>
<dbReference type="NCBIfam" id="NF007621">
    <property type="entry name" value="PRK10276.1"/>
    <property type="match status" value="1"/>
</dbReference>
<evidence type="ECO:0000256" key="7">
    <source>
        <dbReference type="RuleBase" id="RU003991"/>
    </source>
</evidence>
<dbReference type="GO" id="GO:0006355">
    <property type="term" value="P:regulation of DNA-templated transcription"/>
    <property type="evidence" value="ECO:0007669"/>
    <property type="project" value="InterPro"/>
</dbReference>
<dbReference type="GO" id="GO:0009432">
    <property type="term" value="P:SOS response"/>
    <property type="evidence" value="ECO:0007669"/>
    <property type="project" value="UniProtKB-KW"/>
</dbReference>
<gene>
    <name evidence="9" type="ORF">C8D72_3442</name>
</gene>
<evidence type="ECO:0000256" key="3">
    <source>
        <dbReference type="ARBA" id="ARBA00022801"/>
    </source>
</evidence>
<dbReference type="RefSeq" id="WP_115855649.1">
    <property type="nucleotide sequence ID" value="NZ_QRDJ01000012.1"/>
</dbReference>
<dbReference type="Gene3D" id="2.10.109.10">
    <property type="entry name" value="Umud Fragment, subunit A"/>
    <property type="match status" value="1"/>
</dbReference>
<dbReference type="Proteomes" id="UP000256334">
    <property type="component" value="Unassembled WGS sequence"/>
</dbReference>
<dbReference type="PRINTS" id="PR00726">
    <property type="entry name" value="LEXASERPTASE"/>
</dbReference>
<reference evidence="9 10" key="1">
    <citation type="submission" date="2018-07" db="EMBL/GenBank/DDBJ databases">
        <title>Genomic Encyclopedia of Type Strains, Phase IV (KMG-IV): sequencing the most valuable type-strain genomes for metagenomic binning, comparative biology and taxonomic classification.</title>
        <authorList>
            <person name="Goeker M."/>
        </authorList>
    </citation>
    <scope>NUCLEOTIDE SEQUENCE [LARGE SCALE GENOMIC DNA]</scope>
    <source>
        <strain evidence="9 10">DSM 14324</strain>
    </source>
</reference>
<dbReference type="GO" id="GO:0006281">
    <property type="term" value="P:DNA repair"/>
    <property type="evidence" value="ECO:0007669"/>
    <property type="project" value="UniProtKB-KW"/>
</dbReference>
<dbReference type="EMBL" id="QRDJ01000012">
    <property type="protein sequence ID" value="REC93396.1"/>
    <property type="molecule type" value="Genomic_DNA"/>
</dbReference>
<evidence type="ECO:0000313" key="10">
    <source>
        <dbReference type="Proteomes" id="UP000256334"/>
    </source>
</evidence>
<evidence type="ECO:0000256" key="5">
    <source>
        <dbReference type="ARBA" id="ARBA00023204"/>
    </source>
</evidence>
<evidence type="ECO:0000256" key="1">
    <source>
        <dbReference type="ARBA" id="ARBA00007484"/>
    </source>
</evidence>
<evidence type="ECO:0000259" key="8">
    <source>
        <dbReference type="Pfam" id="PF00717"/>
    </source>
</evidence>
<dbReference type="OrthoDB" id="9787787at2"/>
<sequence length="147" mass="16291">MSHVILAGTFQSAPTSMEIPCAEVMVRAGIAGFASPAEDYAATSLDMNERYIKHPAATFIFRVQGDSMEEYRIFEGDHLIVDRSVTPRPGHVVVALVEGELTVKKWLERGNRQLLCSGGNRYPPISMTDVEVQIWGVVRSGHVEFQI</sequence>
<dbReference type="InterPro" id="IPR015927">
    <property type="entry name" value="Peptidase_S24_S26A/B/C"/>
</dbReference>
<name>A0A3D9DRT3_9GAMM</name>
<comment type="similarity">
    <text evidence="1 7">Belongs to the peptidase S24 family.</text>
</comment>
<feature type="domain" description="Peptidase S24/S26A/S26B/S26C" evidence="8">
    <location>
        <begin position="31"/>
        <end position="138"/>
    </location>
</feature>
<dbReference type="Pfam" id="PF00717">
    <property type="entry name" value="Peptidase_S24"/>
    <property type="match status" value="1"/>
</dbReference>
<dbReference type="InterPro" id="IPR039418">
    <property type="entry name" value="LexA-like"/>
</dbReference>
<protein>
    <submittedName>
        <fullName evidence="9">SOS response UmuD protein</fullName>
    </submittedName>
</protein>
<comment type="caution">
    <text evidence="9">The sequence shown here is derived from an EMBL/GenBank/DDBJ whole genome shotgun (WGS) entry which is preliminary data.</text>
</comment>
<dbReference type="GO" id="GO:0016787">
    <property type="term" value="F:hydrolase activity"/>
    <property type="evidence" value="ECO:0007669"/>
    <property type="project" value="UniProtKB-KW"/>
</dbReference>
<keyword evidence="2" id="KW-0227">DNA damage</keyword>
<evidence type="ECO:0000256" key="2">
    <source>
        <dbReference type="ARBA" id="ARBA00022763"/>
    </source>
</evidence>
<keyword evidence="10" id="KW-1185">Reference proteome</keyword>